<evidence type="ECO:0000313" key="3">
    <source>
        <dbReference type="Proteomes" id="UP000681720"/>
    </source>
</evidence>
<feature type="domain" description="F-box" evidence="1">
    <location>
        <begin position="11"/>
        <end position="58"/>
    </location>
</feature>
<gene>
    <name evidence="2" type="ORF">GIL414_LOCUS52485</name>
</gene>
<dbReference type="InterPro" id="IPR001810">
    <property type="entry name" value="F-box_dom"/>
</dbReference>
<dbReference type="PROSITE" id="PS50181">
    <property type="entry name" value="FBOX"/>
    <property type="match status" value="1"/>
</dbReference>
<dbReference type="Pfam" id="PF00646">
    <property type="entry name" value="F-box"/>
    <property type="match status" value="1"/>
</dbReference>
<feature type="non-terminal residue" evidence="2">
    <location>
        <position position="1"/>
    </location>
</feature>
<dbReference type="InterPro" id="IPR036047">
    <property type="entry name" value="F-box-like_dom_sf"/>
</dbReference>
<proteinExistence type="predicted"/>
<dbReference type="AlphaFoldDB" id="A0A8S3CRW5"/>
<protein>
    <recommendedName>
        <fullName evidence="1">F-box domain-containing protein</fullName>
    </recommendedName>
</protein>
<name>A0A8S3CRW5_9BILA</name>
<evidence type="ECO:0000313" key="2">
    <source>
        <dbReference type="EMBL" id="CAF4914446.1"/>
    </source>
</evidence>
<dbReference type="EMBL" id="CAJOBJ010179983">
    <property type="protein sequence ID" value="CAF4914446.1"/>
    <property type="molecule type" value="Genomic_DNA"/>
</dbReference>
<organism evidence="2 3">
    <name type="scientific">Rotaria magnacalcarata</name>
    <dbReference type="NCBI Taxonomy" id="392030"/>
    <lineage>
        <taxon>Eukaryota</taxon>
        <taxon>Metazoa</taxon>
        <taxon>Spiralia</taxon>
        <taxon>Gnathifera</taxon>
        <taxon>Rotifera</taxon>
        <taxon>Eurotatoria</taxon>
        <taxon>Bdelloidea</taxon>
        <taxon>Philodinida</taxon>
        <taxon>Philodinidae</taxon>
        <taxon>Rotaria</taxon>
    </lineage>
</organism>
<dbReference type="Proteomes" id="UP000681720">
    <property type="component" value="Unassembled WGS sequence"/>
</dbReference>
<sequence length="245" mass="28642">MDMEIIMEHSLVQLDGLPDEILMIIFKTLDNYDVLYSLINVNKRLNIFVHDSIFTSNLTLMRCSFNDSKHPLSDTLLEQFYVRILPKIHHKIQWLNIESSSMERILLCTNYPNLYGLGLYNLEIERAKHLFTNGNVLIDLFKNRILSLVIRIYNNNRISANHDNAIIFTNIVTVFANLQCLNFDSSSIYSQRLSFDISSPTFISSTLLELHVDVEHFNDCLYLLDGRFNQLRILHINIAWIRRSS</sequence>
<evidence type="ECO:0000259" key="1">
    <source>
        <dbReference type="PROSITE" id="PS50181"/>
    </source>
</evidence>
<dbReference type="SUPFAM" id="SSF81383">
    <property type="entry name" value="F-box domain"/>
    <property type="match status" value="1"/>
</dbReference>
<reference evidence="2" key="1">
    <citation type="submission" date="2021-02" db="EMBL/GenBank/DDBJ databases">
        <authorList>
            <person name="Nowell W R."/>
        </authorList>
    </citation>
    <scope>NUCLEOTIDE SEQUENCE</scope>
</reference>
<accession>A0A8S3CRW5</accession>
<comment type="caution">
    <text evidence="2">The sequence shown here is derived from an EMBL/GenBank/DDBJ whole genome shotgun (WGS) entry which is preliminary data.</text>
</comment>